<keyword evidence="1" id="KW-0732">Signal</keyword>
<sequence>MKRWMICTVCMLFVPVLTSYASSLEDQRSFKATVIVNGAEYEWEYVNPDEYEFEKGSRVIKGKQAEKKVKMIYQLLNVSKKAKAEDMVNALKRHSYKNIDKLDVRVINSNEELYTWVWQK</sequence>
<feature type="signal peptide" evidence="1">
    <location>
        <begin position="1"/>
        <end position="21"/>
    </location>
</feature>
<accession>A0ABS2PXS1</accession>
<protein>
    <submittedName>
        <fullName evidence="2">Uncharacterized protein</fullName>
    </submittedName>
</protein>
<keyword evidence="3" id="KW-1185">Reference proteome</keyword>
<name>A0ABS2PXS1_9BACL</name>
<feature type="chain" id="PRO_5045952626" evidence="1">
    <location>
        <begin position="22"/>
        <end position="120"/>
    </location>
</feature>
<dbReference type="RefSeq" id="WP_205002762.1">
    <property type="nucleotide sequence ID" value="NZ_JAFBER010000004.1"/>
</dbReference>
<reference evidence="2 3" key="1">
    <citation type="submission" date="2021-01" db="EMBL/GenBank/DDBJ databases">
        <title>Genomic Encyclopedia of Type Strains, Phase IV (KMG-IV): sequencing the most valuable type-strain genomes for metagenomic binning, comparative biology and taxonomic classification.</title>
        <authorList>
            <person name="Goeker M."/>
        </authorList>
    </citation>
    <scope>NUCLEOTIDE SEQUENCE [LARGE SCALE GENOMIC DNA]</scope>
    <source>
        <strain evidence="2 3">DSM 28236</strain>
    </source>
</reference>
<comment type="caution">
    <text evidence="2">The sequence shown here is derived from an EMBL/GenBank/DDBJ whole genome shotgun (WGS) entry which is preliminary data.</text>
</comment>
<proteinExistence type="predicted"/>
<evidence type="ECO:0000256" key="1">
    <source>
        <dbReference type="SAM" id="SignalP"/>
    </source>
</evidence>
<dbReference type="Proteomes" id="UP000808914">
    <property type="component" value="Unassembled WGS sequence"/>
</dbReference>
<organism evidence="2 3">
    <name type="scientific">Scopulibacillus daqui</name>
    <dbReference type="NCBI Taxonomy" id="1469162"/>
    <lineage>
        <taxon>Bacteria</taxon>
        <taxon>Bacillati</taxon>
        <taxon>Bacillota</taxon>
        <taxon>Bacilli</taxon>
        <taxon>Bacillales</taxon>
        <taxon>Sporolactobacillaceae</taxon>
        <taxon>Scopulibacillus</taxon>
    </lineage>
</organism>
<dbReference type="EMBL" id="JAFBER010000004">
    <property type="protein sequence ID" value="MBM7644810.1"/>
    <property type="molecule type" value="Genomic_DNA"/>
</dbReference>
<gene>
    <name evidence="2" type="ORF">JOD45_001017</name>
</gene>
<evidence type="ECO:0000313" key="3">
    <source>
        <dbReference type="Proteomes" id="UP000808914"/>
    </source>
</evidence>
<evidence type="ECO:0000313" key="2">
    <source>
        <dbReference type="EMBL" id="MBM7644810.1"/>
    </source>
</evidence>